<dbReference type="GO" id="GO:1990281">
    <property type="term" value="C:efflux pump complex"/>
    <property type="evidence" value="ECO:0007669"/>
    <property type="project" value="TreeGrafter"/>
</dbReference>
<feature type="domain" description="Lipoyl-binding" evidence="3">
    <location>
        <begin position="70"/>
        <end position="130"/>
    </location>
</feature>
<dbReference type="PANTHER" id="PTHR30469">
    <property type="entry name" value="MULTIDRUG RESISTANCE PROTEIN MDTA"/>
    <property type="match status" value="1"/>
</dbReference>
<comment type="similarity">
    <text evidence="1">Belongs to the membrane fusion protein (MFP) (TC 8.A.1) family.</text>
</comment>
<feature type="signal peptide" evidence="2">
    <location>
        <begin position="1"/>
        <end position="18"/>
    </location>
</feature>
<dbReference type="InterPro" id="IPR011053">
    <property type="entry name" value="Single_hybrid_motif"/>
</dbReference>
<evidence type="ECO:0000313" key="5">
    <source>
        <dbReference type="EMBL" id="SDQ13904.1"/>
    </source>
</evidence>
<dbReference type="SUPFAM" id="SSF51230">
    <property type="entry name" value="Single hybrid motif"/>
    <property type="match status" value="1"/>
</dbReference>
<evidence type="ECO:0000259" key="3">
    <source>
        <dbReference type="Pfam" id="PF00364"/>
    </source>
</evidence>
<proteinExistence type="inferred from homology"/>
<accession>A0A1H0YF67</accession>
<dbReference type="InterPro" id="IPR058637">
    <property type="entry name" value="YknX-like_C"/>
</dbReference>
<dbReference type="Pfam" id="PF00364">
    <property type="entry name" value="Biotin_lipoyl"/>
    <property type="match status" value="1"/>
</dbReference>
<protein>
    <submittedName>
        <fullName evidence="5">RND family efflux transporter, MFP subunit</fullName>
    </submittedName>
</protein>
<dbReference type="STRING" id="553311.SAMN05216231_0624"/>
<dbReference type="Gene3D" id="2.40.420.20">
    <property type="match status" value="1"/>
</dbReference>
<name>A0A1H0YF67_9BACI</name>
<dbReference type="Proteomes" id="UP000199444">
    <property type="component" value="Unassembled WGS sequence"/>
</dbReference>
<reference evidence="5 6" key="1">
    <citation type="submission" date="2016-10" db="EMBL/GenBank/DDBJ databases">
        <authorList>
            <person name="de Groot N.N."/>
        </authorList>
    </citation>
    <scope>NUCLEOTIDE SEQUENCE [LARGE SCALE GENOMIC DNA]</scope>
    <source>
        <strain evidence="5 6">CGMCC 1.10449</strain>
    </source>
</reference>
<evidence type="ECO:0000313" key="6">
    <source>
        <dbReference type="Proteomes" id="UP000199444"/>
    </source>
</evidence>
<dbReference type="GO" id="GO:0015562">
    <property type="term" value="F:efflux transmembrane transporter activity"/>
    <property type="evidence" value="ECO:0007669"/>
    <property type="project" value="TreeGrafter"/>
</dbReference>
<evidence type="ECO:0000256" key="2">
    <source>
        <dbReference type="SAM" id="SignalP"/>
    </source>
</evidence>
<dbReference type="Pfam" id="PF25989">
    <property type="entry name" value="YknX_C"/>
    <property type="match status" value="1"/>
</dbReference>
<feature type="chain" id="PRO_5039295902" evidence="2">
    <location>
        <begin position="19"/>
        <end position="286"/>
    </location>
</feature>
<dbReference type="Gene3D" id="2.40.50.100">
    <property type="match status" value="1"/>
</dbReference>
<gene>
    <name evidence="5" type="ORF">SAMN05216231_0624</name>
</gene>
<dbReference type="InterPro" id="IPR000089">
    <property type="entry name" value="Biotin_lipoyl"/>
</dbReference>
<dbReference type="PROSITE" id="PS51257">
    <property type="entry name" value="PROKAR_LIPOPROTEIN"/>
    <property type="match status" value="1"/>
</dbReference>
<evidence type="ECO:0000259" key="4">
    <source>
        <dbReference type="Pfam" id="PF25989"/>
    </source>
</evidence>
<dbReference type="NCBIfam" id="TIGR01730">
    <property type="entry name" value="RND_mfp"/>
    <property type="match status" value="1"/>
</dbReference>
<evidence type="ECO:0000256" key="1">
    <source>
        <dbReference type="ARBA" id="ARBA00009477"/>
    </source>
</evidence>
<keyword evidence="2" id="KW-0732">Signal</keyword>
<keyword evidence="6" id="KW-1185">Reference proteome</keyword>
<dbReference type="RefSeq" id="WP_092491489.1">
    <property type="nucleotide sequence ID" value="NZ_FNKD01000001.1"/>
</dbReference>
<sequence length="286" mass="30646">MRKMLVSITAIALIGVLAACNQNDESDGDKKETVTPVETVEVTTGDLVVEKSLYGRTAPASTTPVTLQNPGELTELEVENGEMVEEDDLIATIQTARGDQNIYASKDGEIANLNAEEGAMVSNSEPLAVIADFDTMKLNFTVAAGTLDLFEKEDTFTASIDDIEYDAEITSIGSMPDDTGLYPVEATIENKDEAVLAGMVAVMKVPEKRVKDTVIVPTAAIVDESGETFIYVIEDEKAIKKEVSIKESQSNETAIEGEVNDGAQVVTNGQLTLTDESKVNVVKEGE</sequence>
<dbReference type="EMBL" id="FNKD01000001">
    <property type="protein sequence ID" value="SDQ13904.1"/>
    <property type="molecule type" value="Genomic_DNA"/>
</dbReference>
<organism evidence="5 6">
    <name type="scientific">Virgibacillus salinus</name>
    <dbReference type="NCBI Taxonomy" id="553311"/>
    <lineage>
        <taxon>Bacteria</taxon>
        <taxon>Bacillati</taxon>
        <taxon>Bacillota</taxon>
        <taxon>Bacilli</taxon>
        <taxon>Bacillales</taxon>
        <taxon>Bacillaceae</taxon>
        <taxon>Virgibacillus</taxon>
    </lineage>
</organism>
<feature type="domain" description="YknX-like C-terminal permuted SH3-like" evidence="4">
    <location>
        <begin position="216"/>
        <end position="281"/>
    </location>
</feature>
<dbReference type="InterPro" id="IPR006143">
    <property type="entry name" value="RND_pump_MFP"/>
</dbReference>
<dbReference type="AlphaFoldDB" id="A0A1H0YF67"/>